<dbReference type="RefSeq" id="WP_377767039.1">
    <property type="nucleotide sequence ID" value="NZ_JBHULB010000014.1"/>
</dbReference>
<feature type="chain" id="PRO_5045812226" evidence="2">
    <location>
        <begin position="21"/>
        <end position="268"/>
    </location>
</feature>
<keyword evidence="2" id="KW-0732">Signal</keyword>
<sequence length="268" mass="29681">MKKPIYLLLLCLSISLFSCSDDNALLEEVLTDTEADEVDDTPDDTSGNDNNTDLITLEADPDIIVNDGEGNQTWNEDVTISALKIDRSPGKVVYESRFTDDGFGVAGGRWQQIDYYYEYQGEIVKASEQLILEFNSPLNNVILQVGQMDPDEGRQAKEGTTCADNDTNRADESGKWTAFNAMGQEIGNGILLDEYSIEGKLPNSKGSYRFELNTNNISKIIIEATQWGGEERGCPTYRASYAGQALNDSGNTENNSEFNLMALSYKKQ</sequence>
<evidence type="ECO:0000313" key="4">
    <source>
        <dbReference type="Proteomes" id="UP001597526"/>
    </source>
</evidence>
<gene>
    <name evidence="3" type="ORF">ACFSQJ_11205</name>
</gene>
<feature type="signal peptide" evidence="2">
    <location>
        <begin position="1"/>
        <end position="20"/>
    </location>
</feature>
<reference evidence="4" key="1">
    <citation type="journal article" date="2019" name="Int. J. Syst. Evol. Microbiol.">
        <title>The Global Catalogue of Microorganisms (GCM) 10K type strain sequencing project: providing services to taxonomists for standard genome sequencing and annotation.</title>
        <authorList>
            <consortium name="The Broad Institute Genomics Platform"/>
            <consortium name="The Broad Institute Genome Sequencing Center for Infectious Disease"/>
            <person name="Wu L."/>
            <person name="Ma J."/>
        </authorList>
    </citation>
    <scope>NUCLEOTIDE SEQUENCE [LARGE SCALE GENOMIC DNA]</scope>
    <source>
        <strain evidence="4">KCTC 52368</strain>
    </source>
</reference>
<proteinExistence type="predicted"/>
<evidence type="ECO:0000313" key="3">
    <source>
        <dbReference type="EMBL" id="MFD2587501.1"/>
    </source>
</evidence>
<organism evidence="3 4">
    <name type="scientific">Croceitalea marina</name>
    <dbReference type="NCBI Taxonomy" id="1775166"/>
    <lineage>
        <taxon>Bacteria</taxon>
        <taxon>Pseudomonadati</taxon>
        <taxon>Bacteroidota</taxon>
        <taxon>Flavobacteriia</taxon>
        <taxon>Flavobacteriales</taxon>
        <taxon>Flavobacteriaceae</taxon>
        <taxon>Croceitalea</taxon>
    </lineage>
</organism>
<feature type="compositionally biased region" description="Polar residues" evidence="1">
    <location>
        <begin position="44"/>
        <end position="53"/>
    </location>
</feature>
<dbReference type="PROSITE" id="PS51257">
    <property type="entry name" value="PROKAR_LIPOPROTEIN"/>
    <property type="match status" value="1"/>
</dbReference>
<evidence type="ECO:0000256" key="1">
    <source>
        <dbReference type="SAM" id="MobiDB-lite"/>
    </source>
</evidence>
<dbReference type="EMBL" id="JBHULB010000014">
    <property type="protein sequence ID" value="MFD2587501.1"/>
    <property type="molecule type" value="Genomic_DNA"/>
</dbReference>
<evidence type="ECO:0000256" key="2">
    <source>
        <dbReference type="SAM" id="SignalP"/>
    </source>
</evidence>
<feature type="compositionally biased region" description="Acidic residues" evidence="1">
    <location>
        <begin position="33"/>
        <end position="43"/>
    </location>
</feature>
<dbReference type="Proteomes" id="UP001597526">
    <property type="component" value="Unassembled WGS sequence"/>
</dbReference>
<name>A0ABW5MWV3_9FLAO</name>
<keyword evidence="4" id="KW-1185">Reference proteome</keyword>
<accession>A0ABW5MWV3</accession>
<feature type="region of interest" description="Disordered" evidence="1">
    <location>
        <begin position="33"/>
        <end position="53"/>
    </location>
</feature>
<protein>
    <submittedName>
        <fullName evidence="3">Uncharacterized protein</fullName>
    </submittedName>
</protein>
<comment type="caution">
    <text evidence="3">The sequence shown here is derived from an EMBL/GenBank/DDBJ whole genome shotgun (WGS) entry which is preliminary data.</text>
</comment>